<accession>A0ABV3T0P9</accession>
<evidence type="ECO:0000256" key="1">
    <source>
        <dbReference type="SAM" id="MobiDB-lite"/>
    </source>
</evidence>
<keyword evidence="3" id="KW-1185">Reference proteome</keyword>
<dbReference type="RefSeq" id="WP_367994665.1">
    <property type="nucleotide sequence ID" value="NZ_JBFPJR010000024.1"/>
</dbReference>
<evidence type="ECO:0000313" key="2">
    <source>
        <dbReference type="EMBL" id="MEX0428698.1"/>
    </source>
</evidence>
<dbReference type="Proteomes" id="UP001556631">
    <property type="component" value="Unassembled WGS sequence"/>
</dbReference>
<organism evidence="2 3">
    <name type="scientific">Nocardioides eburneus</name>
    <dbReference type="NCBI Taxonomy" id="3231482"/>
    <lineage>
        <taxon>Bacteria</taxon>
        <taxon>Bacillati</taxon>
        <taxon>Actinomycetota</taxon>
        <taxon>Actinomycetes</taxon>
        <taxon>Propionibacteriales</taxon>
        <taxon>Nocardioidaceae</taxon>
        <taxon>Nocardioides</taxon>
    </lineage>
</organism>
<feature type="region of interest" description="Disordered" evidence="1">
    <location>
        <begin position="1"/>
        <end position="20"/>
    </location>
</feature>
<evidence type="ECO:0000313" key="3">
    <source>
        <dbReference type="Proteomes" id="UP001556631"/>
    </source>
</evidence>
<comment type="caution">
    <text evidence="2">The sequence shown here is derived from an EMBL/GenBank/DDBJ whole genome shotgun (WGS) entry which is preliminary data.</text>
</comment>
<sequence>MRRSMHHAAGRADHRATTRRATRWRVRASLGLAAASLAVVALTTNGSWAFWTDSSTVTGGALTAGTMDLQLQTTNPNGAVGLATAYSASDIAVSGLTPSEARAFPVTVKDVGNADFTYAATVTQGTSPSWGYAAGDITVRFYAGTPDTSDTTYPIQQTCGGTALTAAVAVGTSGTTVIPSRRLAAGASESLCVVVTMATTASNADQGQSGSLRFDFTATQVTS</sequence>
<protein>
    <recommendedName>
        <fullName evidence="4">Ribosomally synthesized peptide with SipW-like signal peptide</fullName>
    </recommendedName>
</protein>
<evidence type="ECO:0008006" key="4">
    <source>
        <dbReference type="Google" id="ProtNLM"/>
    </source>
</evidence>
<reference evidence="2 3" key="1">
    <citation type="submission" date="2024-07" db="EMBL/GenBank/DDBJ databases">
        <authorList>
            <person name="Lee S."/>
            <person name="Kang M."/>
        </authorList>
    </citation>
    <scope>NUCLEOTIDE SEQUENCE [LARGE SCALE GENOMIC DNA]</scope>
    <source>
        <strain evidence="2 3">DS6</strain>
    </source>
</reference>
<gene>
    <name evidence="2" type="ORF">AB3X52_13800</name>
</gene>
<dbReference type="EMBL" id="JBFPJR010000024">
    <property type="protein sequence ID" value="MEX0428698.1"/>
    <property type="molecule type" value="Genomic_DNA"/>
</dbReference>
<name>A0ABV3T0P9_9ACTN</name>
<proteinExistence type="predicted"/>